<dbReference type="InterPro" id="IPR012394">
    <property type="entry name" value="Aldehyde_DH_NAD(P)"/>
</dbReference>
<reference evidence="9 10" key="1">
    <citation type="submission" date="2016-08" db="EMBL/GenBank/DDBJ databases">
        <title>A new outlook on sporulation: Clostridium algidixylanolyticum.</title>
        <authorList>
            <person name="Poppleton D.I."/>
            <person name="Gribaldo S."/>
        </authorList>
    </citation>
    <scope>NUCLEOTIDE SEQUENCE [LARGE SCALE GENOMIC DNA]</scope>
    <source>
        <strain evidence="9 10">SPL73</strain>
    </source>
</reference>
<dbReference type="GO" id="GO:0005737">
    <property type="term" value="C:cytoplasm"/>
    <property type="evidence" value="ECO:0007669"/>
    <property type="project" value="TreeGrafter"/>
</dbReference>
<keyword evidence="10" id="KW-1185">Reference proteome</keyword>
<gene>
    <name evidence="9" type="ORF">BET01_01415</name>
</gene>
<evidence type="ECO:0000256" key="1">
    <source>
        <dbReference type="ARBA" id="ARBA00009986"/>
    </source>
</evidence>
<dbReference type="PROSITE" id="PS00687">
    <property type="entry name" value="ALDEHYDE_DEHYDR_GLU"/>
    <property type="match status" value="1"/>
</dbReference>
<sequence length="463" mass="51896">MEPFDSKCLNDLLKIQKDFYRHGHTHSISFRLKQLVKLRAALHCYEEAIKEALYKDLGKGEFEAYVTEIGFVYHSIGYMIKNLRKWAKPQAVRTPLHLQPSKSYILKEPYGTVLIIGPFNYPFQLLIEPLIGAIAGGNCVILKPSEHTPHLSAVIGKLIGETFHKSYIRVIQGGKEETSLLIHAPVDYIFFTGSPMVGKIVMEAAAKNLVPVTLELGGKSPAIVDRTANLTLAAKRIIWGKFLNAGQTCIAPDYVLVEEGIRDAFIKEMKAALFEFFGTSPVRSKDFGRIVNQGQFDRLVTILKKDHSHILHGGHYKKELLFIEPTLTEAVSWDNAAMEEELFGPILPIMTYKSLDQAILMIQEHEKPLALYLFTRSKRVERNVLTKVSFGGGCVNDTISHVANHHLPFGGVGNSGIGAYHGKYSFDLFTHAKGIMKKSFCLETGLTFPPYKNKLNLIQKILK</sequence>
<dbReference type="AlphaFoldDB" id="A0A419TC35"/>
<comment type="similarity">
    <text evidence="1 4 7">Belongs to the aldehyde dehydrogenase family.</text>
</comment>
<dbReference type="OrthoDB" id="9762913at2"/>
<dbReference type="Proteomes" id="UP000284277">
    <property type="component" value="Unassembled WGS sequence"/>
</dbReference>
<dbReference type="FunFam" id="3.40.605.10:FF:000004">
    <property type="entry name" value="Aldehyde dehydrogenase"/>
    <property type="match status" value="1"/>
</dbReference>
<evidence type="ECO:0000256" key="7">
    <source>
        <dbReference type="RuleBase" id="RU003345"/>
    </source>
</evidence>
<protein>
    <recommendedName>
        <fullName evidence="4">Aldehyde dehydrogenase</fullName>
    </recommendedName>
</protein>
<comment type="caution">
    <text evidence="9">The sequence shown here is derived from an EMBL/GenBank/DDBJ whole genome shotgun (WGS) entry which is preliminary data.</text>
</comment>
<dbReference type="FunFam" id="3.40.309.10:FF:000003">
    <property type="entry name" value="Aldehyde dehydrogenase"/>
    <property type="match status" value="1"/>
</dbReference>
<evidence type="ECO:0000256" key="4">
    <source>
        <dbReference type="PIRNR" id="PIRNR036492"/>
    </source>
</evidence>
<dbReference type="InterPro" id="IPR029510">
    <property type="entry name" value="Ald_DH_CS_GLU"/>
</dbReference>
<dbReference type="PIRSF" id="PIRSF036492">
    <property type="entry name" value="ALDH"/>
    <property type="match status" value="1"/>
</dbReference>
<organism evidence="9 10">
    <name type="scientific">Lacrimispora algidixylanolytica</name>
    <dbReference type="NCBI Taxonomy" id="94868"/>
    <lineage>
        <taxon>Bacteria</taxon>
        <taxon>Bacillati</taxon>
        <taxon>Bacillota</taxon>
        <taxon>Clostridia</taxon>
        <taxon>Lachnospirales</taxon>
        <taxon>Lachnospiraceae</taxon>
        <taxon>Lacrimispora</taxon>
    </lineage>
</organism>
<evidence type="ECO:0000256" key="6">
    <source>
        <dbReference type="PROSITE-ProRule" id="PRU10007"/>
    </source>
</evidence>
<evidence type="ECO:0000259" key="8">
    <source>
        <dbReference type="Pfam" id="PF00171"/>
    </source>
</evidence>
<feature type="active site" evidence="5">
    <location>
        <position position="249"/>
    </location>
</feature>
<evidence type="ECO:0000256" key="3">
    <source>
        <dbReference type="ARBA" id="ARBA00023027"/>
    </source>
</evidence>
<dbReference type="Gene3D" id="3.40.605.10">
    <property type="entry name" value="Aldehyde Dehydrogenase, Chain A, domain 1"/>
    <property type="match status" value="1"/>
</dbReference>
<dbReference type="InterPro" id="IPR015590">
    <property type="entry name" value="Aldehyde_DH_dom"/>
</dbReference>
<evidence type="ECO:0000256" key="5">
    <source>
        <dbReference type="PIRSR" id="PIRSR036492-1"/>
    </source>
</evidence>
<dbReference type="InterPro" id="IPR016162">
    <property type="entry name" value="Ald_DH_N"/>
</dbReference>
<evidence type="ECO:0000313" key="10">
    <source>
        <dbReference type="Proteomes" id="UP000284277"/>
    </source>
</evidence>
<keyword evidence="3" id="KW-0520">NAD</keyword>
<dbReference type="CDD" id="cd07136">
    <property type="entry name" value="ALDH_YwdH-P39616"/>
    <property type="match status" value="1"/>
</dbReference>
<dbReference type="InterPro" id="IPR016160">
    <property type="entry name" value="Ald_DH_CS_CYS"/>
</dbReference>
<dbReference type="PROSITE" id="PS00070">
    <property type="entry name" value="ALDEHYDE_DEHYDR_CYS"/>
    <property type="match status" value="1"/>
</dbReference>
<dbReference type="Gene3D" id="3.40.309.10">
    <property type="entry name" value="Aldehyde Dehydrogenase, Chain A, domain 2"/>
    <property type="match status" value="1"/>
</dbReference>
<keyword evidence="2 4" id="KW-0560">Oxidoreductase</keyword>
<dbReference type="PANTHER" id="PTHR43570">
    <property type="entry name" value="ALDEHYDE DEHYDROGENASE"/>
    <property type="match status" value="1"/>
</dbReference>
<dbReference type="Pfam" id="PF00171">
    <property type="entry name" value="Aldedh"/>
    <property type="match status" value="1"/>
</dbReference>
<dbReference type="GO" id="GO:0004029">
    <property type="term" value="F:aldehyde dehydrogenase (NAD+) activity"/>
    <property type="evidence" value="ECO:0007669"/>
    <property type="project" value="TreeGrafter"/>
</dbReference>
<dbReference type="GO" id="GO:0006081">
    <property type="term" value="P:aldehyde metabolic process"/>
    <property type="evidence" value="ECO:0007669"/>
    <property type="project" value="InterPro"/>
</dbReference>
<dbReference type="RefSeq" id="WP_120194977.1">
    <property type="nucleotide sequence ID" value="NZ_MCIA01000001.1"/>
</dbReference>
<dbReference type="EMBL" id="MCIA01000001">
    <property type="protein sequence ID" value="RKD35038.1"/>
    <property type="molecule type" value="Genomic_DNA"/>
</dbReference>
<accession>A0A419TC35</accession>
<feature type="domain" description="Aldehyde dehydrogenase" evidence="8">
    <location>
        <begin position="27"/>
        <end position="433"/>
    </location>
</feature>
<feature type="active site" evidence="5 6">
    <location>
        <position position="215"/>
    </location>
</feature>
<proteinExistence type="inferred from homology"/>
<dbReference type="InterPro" id="IPR016163">
    <property type="entry name" value="Ald_DH_C"/>
</dbReference>
<evidence type="ECO:0000256" key="2">
    <source>
        <dbReference type="ARBA" id="ARBA00023002"/>
    </source>
</evidence>
<dbReference type="InterPro" id="IPR016161">
    <property type="entry name" value="Ald_DH/histidinol_DH"/>
</dbReference>
<evidence type="ECO:0000313" key="9">
    <source>
        <dbReference type="EMBL" id="RKD35038.1"/>
    </source>
</evidence>
<dbReference type="PANTHER" id="PTHR43570:SF16">
    <property type="entry name" value="ALDEHYDE DEHYDROGENASE TYPE III, ISOFORM Q"/>
    <property type="match status" value="1"/>
</dbReference>
<dbReference type="SUPFAM" id="SSF53720">
    <property type="entry name" value="ALDH-like"/>
    <property type="match status" value="1"/>
</dbReference>
<name>A0A419TC35_9FIRM</name>